<proteinExistence type="predicted"/>
<accession>A0AAD9HFT5</accession>
<evidence type="ECO:0000313" key="1">
    <source>
        <dbReference type="EMBL" id="KAK2027512.1"/>
    </source>
</evidence>
<dbReference type="AlphaFoldDB" id="A0AAD9HFT5"/>
<dbReference type="Proteomes" id="UP001232148">
    <property type="component" value="Unassembled WGS sequence"/>
</dbReference>
<sequence length="97" mass="10877">MAFPSTLLGTRPPPCHHHHTYTFFSETRCSRHSQYRRHCIALPVHLVPPVCDTPLTGGDSCGRRPRGILTRRCRAARAAPGVAAIRGFRVWMRLDGC</sequence>
<evidence type="ECO:0000313" key="2">
    <source>
        <dbReference type="Proteomes" id="UP001232148"/>
    </source>
</evidence>
<reference evidence="1" key="1">
    <citation type="submission" date="2021-06" db="EMBL/GenBank/DDBJ databases">
        <title>Comparative genomics, transcriptomics and evolutionary studies reveal genomic signatures of adaptation to plant cell wall in hemibiotrophic fungi.</title>
        <authorList>
            <consortium name="DOE Joint Genome Institute"/>
            <person name="Baroncelli R."/>
            <person name="Diaz J.F."/>
            <person name="Benocci T."/>
            <person name="Peng M."/>
            <person name="Battaglia E."/>
            <person name="Haridas S."/>
            <person name="Andreopoulos W."/>
            <person name="Labutti K."/>
            <person name="Pangilinan J."/>
            <person name="Floch G.L."/>
            <person name="Makela M.R."/>
            <person name="Henrissat B."/>
            <person name="Grigoriev I.V."/>
            <person name="Crouch J.A."/>
            <person name="De Vries R.P."/>
            <person name="Sukno S.A."/>
            <person name="Thon M.R."/>
        </authorList>
    </citation>
    <scope>NUCLEOTIDE SEQUENCE</scope>
    <source>
        <strain evidence="1">MAFF235873</strain>
    </source>
</reference>
<dbReference type="EMBL" id="MU842894">
    <property type="protein sequence ID" value="KAK2027512.1"/>
    <property type="molecule type" value="Genomic_DNA"/>
</dbReference>
<name>A0AAD9HFT5_9PEZI</name>
<gene>
    <name evidence="1" type="ORF">LX32DRAFT_437883</name>
</gene>
<comment type="caution">
    <text evidence="1">The sequence shown here is derived from an EMBL/GenBank/DDBJ whole genome shotgun (WGS) entry which is preliminary data.</text>
</comment>
<protein>
    <submittedName>
        <fullName evidence="1">Uncharacterized protein</fullName>
    </submittedName>
</protein>
<organism evidence="1 2">
    <name type="scientific">Colletotrichum zoysiae</name>
    <dbReference type="NCBI Taxonomy" id="1216348"/>
    <lineage>
        <taxon>Eukaryota</taxon>
        <taxon>Fungi</taxon>
        <taxon>Dikarya</taxon>
        <taxon>Ascomycota</taxon>
        <taxon>Pezizomycotina</taxon>
        <taxon>Sordariomycetes</taxon>
        <taxon>Hypocreomycetidae</taxon>
        <taxon>Glomerellales</taxon>
        <taxon>Glomerellaceae</taxon>
        <taxon>Colletotrichum</taxon>
        <taxon>Colletotrichum graminicola species complex</taxon>
    </lineage>
</organism>
<keyword evidence="2" id="KW-1185">Reference proteome</keyword>